<name>X1RVB8_9ZZZZ</name>
<protein>
    <submittedName>
        <fullName evidence="1">Uncharacterized protein</fullName>
    </submittedName>
</protein>
<proteinExistence type="predicted"/>
<organism evidence="1">
    <name type="scientific">marine sediment metagenome</name>
    <dbReference type="NCBI Taxonomy" id="412755"/>
    <lineage>
        <taxon>unclassified sequences</taxon>
        <taxon>metagenomes</taxon>
        <taxon>ecological metagenomes</taxon>
    </lineage>
</organism>
<gene>
    <name evidence="1" type="ORF">S12H4_17347</name>
</gene>
<evidence type="ECO:0000313" key="1">
    <source>
        <dbReference type="EMBL" id="GAI84707.1"/>
    </source>
</evidence>
<comment type="caution">
    <text evidence="1">The sequence shown here is derived from an EMBL/GenBank/DDBJ whole genome shotgun (WGS) entry which is preliminary data.</text>
</comment>
<dbReference type="EMBL" id="BARW01008472">
    <property type="protein sequence ID" value="GAI84707.1"/>
    <property type="molecule type" value="Genomic_DNA"/>
</dbReference>
<dbReference type="AlphaFoldDB" id="X1RVB8"/>
<accession>X1RVB8</accession>
<reference evidence="1" key="1">
    <citation type="journal article" date="2014" name="Front. Microbiol.">
        <title>High frequency of phylogenetically diverse reductive dehalogenase-homologous genes in deep subseafloor sedimentary metagenomes.</title>
        <authorList>
            <person name="Kawai M."/>
            <person name="Futagami T."/>
            <person name="Toyoda A."/>
            <person name="Takaki Y."/>
            <person name="Nishi S."/>
            <person name="Hori S."/>
            <person name="Arai W."/>
            <person name="Tsubouchi T."/>
            <person name="Morono Y."/>
            <person name="Uchiyama I."/>
            <person name="Ito T."/>
            <person name="Fujiyama A."/>
            <person name="Inagaki F."/>
            <person name="Takami H."/>
        </authorList>
    </citation>
    <scope>NUCLEOTIDE SEQUENCE</scope>
    <source>
        <strain evidence="1">Expedition CK06-06</strain>
    </source>
</reference>
<sequence>MYVANKLYAPSYISLETALSIYSLIPDIAFHVTSLTTLPTREFKNKFGSFFYRSCQKKAFTGYRLMQYEGFKILIADQEKALVDFIYFSLRQRRSLDFEEERFERDLISKLNWDRVLKYRKLFNIKTADTLLKLKGWAGC</sequence>